<evidence type="ECO:0000256" key="1">
    <source>
        <dbReference type="ARBA" id="ARBA00006607"/>
    </source>
</evidence>
<comment type="subunit">
    <text evidence="4">Forms a cylinder of 14 subunits composed of two heptameric rings stacked back-to-back. Interacts with the co-chaperonin GroES.</text>
</comment>
<dbReference type="Pfam" id="PF00118">
    <property type="entry name" value="Cpn60_TCP1"/>
    <property type="match status" value="1"/>
</dbReference>
<dbReference type="FunFam" id="3.50.7.10:FF:000001">
    <property type="entry name" value="60 kDa chaperonin"/>
    <property type="match status" value="1"/>
</dbReference>
<sequence length="332" mass="35468">MSKDIAYDNETRAKMAAGIHKMAEAVKVTVGPQGRYVAIQGKGFKDHRDWIINEHDFRGTYVINDGATVAANVSVEDPIEDMGLTIVREAAIAVNNNAGDGTSTATILSDAIVSEGVRQVAAGAEPIALRNGIMEAAEVVAKAVEESAIPVTTREQYAKLATLSSGDPEIGNCIAEAMDTIGRDGIISVEKSPDFGIDLSIVKGIMFENGFISPYMADDMGHMTGSLEQPYILMTDERIADNFADIVPVLEEVIQTGHPLLILADDVRGEALRTLLLNRSRGVLNTVAVVAPGLGERRKTELEDVAIMTGGEVITKDCGLSLKDARKSMLGR</sequence>
<dbReference type="GO" id="GO:0005524">
    <property type="term" value="F:ATP binding"/>
    <property type="evidence" value="ECO:0007669"/>
    <property type="project" value="InterPro"/>
</dbReference>
<comment type="similarity">
    <text evidence="1 3">Belongs to the chaperonin (HSP60) family.</text>
</comment>
<gene>
    <name evidence="5" type="primary">groEL</name>
    <name evidence="5" type="ORF">IAA69_02170</name>
</gene>
<comment type="function">
    <text evidence="4">Together with its co-chaperonin GroES, plays an essential role in assisting protein folding. The GroEL-GroES system forms a nano-cage that allows encapsulation of the non-native substrate proteins and provides a physical environment optimized to promote and accelerate protein folding.</text>
</comment>
<evidence type="ECO:0000256" key="2">
    <source>
        <dbReference type="ARBA" id="ARBA00023186"/>
    </source>
</evidence>
<dbReference type="Gene3D" id="3.30.260.10">
    <property type="entry name" value="TCP-1-like chaperonin intermediate domain"/>
    <property type="match status" value="1"/>
</dbReference>
<dbReference type="InterPro" id="IPR027409">
    <property type="entry name" value="GroEL-like_apical_dom_sf"/>
</dbReference>
<dbReference type="InterPro" id="IPR027413">
    <property type="entry name" value="GROEL-like_equatorial_sf"/>
</dbReference>
<evidence type="ECO:0000313" key="5">
    <source>
        <dbReference type="EMBL" id="HIR01060.1"/>
    </source>
</evidence>
<dbReference type="SUPFAM" id="SSF52029">
    <property type="entry name" value="GroEL apical domain-like"/>
    <property type="match status" value="1"/>
</dbReference>
<protein>
    <recommendedName>
        <fullName evidence="4">60 kDa chaperonin</fullName>
    </recommendedName>
</protein>
<dbReference type="InterPro" id="IPR002423">
    <property type="entry name" value="Cpn60/GroEL/TCP-1"/>
</dbReference>
<dbReference type="Gene3D" id="3.50.7.10">
    <property type="entry name" value="GroEL"/>
    <property type="match status" value="1"/>
</dbReference>
<dbReference type="GO" id="GO:0140662">
    <property type="term" value="F:ATP-dependent protein folding chaperone"/>
    <property type="evidence" value="ECO:0007669"/>
    <property type="project" value="InterPro"/>
</dbReference>
<evidence type="ECO:0000256" key="4">
    <source>
        <dbReference type="RuleBase" id="RU000419"/>
    </source>
</evidence>
<dbReference type="AlphaFoldDB" id="A0A9D0ZZK0"/>
<dbReference type="InterPro" id="IPR027410">
    <property type="entry name" value="TCP-1-like_intermed_sf"/>
</dbReference>
<dbReference type="PRINTS" id="PR00298">
    <property type="entry name" value="CHAPERONIN60"/>
</dbReference>
<feature type="non-terminal residue" evidence="5">
    <location>
        <position position="332"/>
    </location>
</feature>
<reference evidence="5" key="1">
    <citation type="submission" date="2020-10" db="EMBL/GenBank/DDBJ databases">
        <authorList>
            <person name="Gilroy R."/>
        </authorList>
    </citation>
    <scope>NUCLEOTIDE SEQUENCE</scope>
    <source>
        <strain evidence="5">ChiGjej1B1-2707</strain>
    </source>
</reference>
<dbReference type="GO" id="GO:0009408">
    <property type="term" value="P:response to heat"/>
    <property type="evidence" value="ECO:0007669"/>
    <property type="project" value="UniProtKB-ARBA"/>
</dbReference>
<evidence type="ECO:0000256" key="3">
    <source>
        <dbReference type="RuleBase" id="RU000418"/>
    </source>
</evidence>
<evidence type="ECO:0000313" key="6">
    <source>
        <dbReference type="Proteomes" id="UP000824261"/>
    </source>
</evidence>
<dbReference type="Proteomes" id="UP000824261">
    <property type="component" value="Unassembled WGS sequence"/>
</dbReference>
<organism evidence="5 6">
    <name type="scientific">Candidatus Aveggerthella stercoripullorum</name>
    <dbReference type="NCBI Taxonomy" id="2840688"/>
    <lineage>
        <taxon>Bacteria</taxon>
        <taxon>Bacillati</taxon>
        <taxon>Actinomycetota</taxon>
        <taxon>Coriobacteriia</taxon>
        <taxon>Eggerthellales</taxon>
        <taxon>Eggerthellaceae</taxon>
        <taxon>Eggerthellaceae incertae sedis</taxon>
        <taxon>Candidatus Aveggerthella</taxon>
    </lineage>
</organism>
<keyword evidence="2" id="KW-0143">Chaperone</keyword>
<name>A0A9D0ZZK0_9ACTN</name>
<dbReference type="SUPFAM" id="SSF48592">
    <property type="entry name" value="GroEL equatorial domain-like"/>
    <property type="match status" value="1"/>
</dbReference>
<proteinExistence type="inferred from homology"/>
<reference evidence="5" key="2">
    <citation type="journal article" date="2021" name="PeerJ">
        <title>Extensive microbial diversity within the chicken gut microbiome revealed by metagenomics and culture.</title>
        <authorList>
            <person name="Gilroy R."/>
            <person name="Ravi A."/>
            <person name="Getino M."/>
            <person name="Pursley I."/>
            <person name="Horton D.L."/>
            <person name="Alikhan N.F."/>
            <person name="Baker D."/>
            <person name="Gharbi K."/>
            <person name="Hall N."/>
            <person name="Watson M."/>
            <person name="Adriaenssens E.M."/>
            <person name="Foster-Nyarko E."/>
            <person name="Jarju S."/>
            <person name="Secka A."/>
            <person name="Antonio M."/>
            <person name="Oren A."/>
            <person name="Chaudhuri R.R."/>
            <person name="La Ragione R."/>
            <person name="Hildebrand F."/>
            <person name="Pallen M.J."/>
        </authorList>
    </citation>
    <scope>NUCLEOTIDE SEQUENCE</scope>
    <source>
        <strain evidence="5">ChiGjej1B1-2707</strain>
    </source>
</reference>
<accession>A0A9D0ZZK0</accession>
<dbReference type="Gene3D" id="1.10.560.10">
    <property type="entry name" value="GroEL-like equatorial domain"/>
    <property type="match status" value="1"/>
</dbReference>
<comment type="caution">
    <text evidence="5">The sequence shown here is derived from an EMBL/GenBank/DDBJ whole genome shotgun (WGS) entry which is preliminary data.</text>
</comment>
<dbReference type="GO" id="GO:0042026">
    <property type="term" value="P:protein refolding"/>
    <property type="evidence" value="ECO:0007669"/>
    <property type="project" value="InterPro"/>
</dbReference>
<dbReference type="EMBL" id="DVGB01000027">
    <property type="protein sequence ID" value="HIR01060.1"/>
    <property type="molecule type" value="Genomic_DNA"/>
</dbReference>
<dbReference type="InterPro" id="IPR001844">
    <property type="entry name" value="Cpn60/GroEL"/>
</dbReference>
<dbReference type="PANTHER" id="PTHR45633">
    <property type="entry name" value="60 KDA HEAT SHOCK PROTEIN, MITOCHONDRIAL"/>
    <property type="match status" value="1"/>
</dbReference>